<comment type="caution">
    <text evidence="1">The sequence shown here is derived from an EMBL/GenBank/DDBJ whole genome shotgun (WGS) entry which is preliminary data.</text>
</comment>
<accession>A0ABT5LZ95</accession>
<proteinExistence type="predicted"/>
<evidence type="ECO:0000313" key="1">
    <source>
        <dbReference type="EMBL" id="MDC9620759.1"/>
    </source>
</evidence>
<keyword evidence="2" id="KW-1185">Reference proteome</keyword>
<reference evidence="1 2" key="1">
    <citation type="submission" date="2023-02" db="EMBL/GenBank/DDBJ databases">
        <title>Entomopathogenic bacteria.</title>
        <authorList>
            <person name="Machado R.A."/>
        </authorList>
    </citation>
    <scope>NUCLEOTIDE SEQUENCE [LARGE SCALE GENOMIC DNA]</scope>
    <source>
        <strain evidence="1 2">XENO-7</strain>
    </source>
</reference>
<name>A0ABT5LZ95_9GAMM</name>
<evidence type="ECO:0000313" key="2">
    <source>
        <dbReference type="Proteomes" id="UP001214757"/>
    </source>
</evidence>
<dbReference type="EMBL" id="JAQRFO010000005">
    <property type="protein sequence ID" value="MDC9620759.1"/>
    <property type="molecule type" value="Genomic_DNA"/>
</dbReference>
<sequence>MNDSKNTSPTITTSNSTILEGVNITRLETSPSNTATNNAQITIRDKNGKFYSNVYLAYPSNSVIESAGLYTTLLIALTNSIKVSIKTNGPISSTGNNYITGVIVSKDY</sequence>
<gene>
    <name evidence="1" type="ORF">PSI22_03725</name>
</gene>
<protein>
    <submittedName>
        <fullName evidence="1">Uncharacterized protein</fullName>
    </submittedName>
</protein>
<dbReference type="RefSeq" id="WP_273578646.1">
    <property type="nucleotide sequence ID" value="NZ_JAQRFO010000005.1"/>
</dbReference>
<dbReference type="Proteomes" id="UP001214757">
    <property type="component" value="Unassembled WGS sequence"/>
</dbReference>
<organism evidence="1 2">
    <name type="scientific">Xenorhabdus aichiensis</name>
    <dbReference type="NCBI Taxonomy" id="3025874"/>
    <lineage>
        <taxon>Bacteria</taxon>
        <taxon>Pseudomonadati</taxon>
        <taxon>Pseudomonadota</taxon>
        <taxon>Gammaproteobacteria</taxon>
        <taxon>Enterobacterales</taxon>
        <taxon>Morganellaceae</taxon>
        <taxon>Xenorhabdus</taxon>
    </lineage>
</organism>